<keyword evidence="2" id="KW-1185">Reference proteome</keyword>
<evidence type="ECO:0008006" key="3">
    <source>
        <dbReference type="Google" id="ProtNLM"/>
    </source>
</evidence>
<proteinExistence type="predicted"/>
<dbReference type="EMBL" id="BTSX01000004">
    <property type="protein sequence ID" value="GMS96667.1"/>
    <property type="molecule type" value="Genomic_DNA"/>
</dbReference>
<sequence length="98" mass="10777">MPYLFLTVTGDIGFHRYSNTLSTVSMNFGCIGSRPVVADLVISVLGIDPNVNYNECPVEKSTGEILDLLEEIGWTVVGFTGPDATNGFCRWTLNKECR</sequence>
<dbReference type="InterPro" id="IPR036717">
    <property type="entry name" value="GFRP_sf"/>
</dbReference>
<gene>
    <name evidence="1" type="ORF">PENTCL1PPCAC_18842</name>
</gene>
<organism evidence="1 2">
    <name type="scientific">Pristionchus entomophagus</name>
    <dbReference type="NCBI Taxonomy" id="358040"/>
    <lineage>
        <taxon>Eukaryota</taxon>
        <taxon>Metazoa</taxon>
        <taxon>Ecdysozoa</taxon>
        <taxon>Nematoda</taxon>
        <taxon>Chromadorea</taxon>
        <taxon>Rhabditida</taxon>
        <taxon>Rhabditina</taxon>
        <taxon>Diplogasteromorpha</taxon>
        <taxon>Diplogasteroidea</taxon>
        <taxon>Neodiplogasteridae</taxon>
        <taxon>Pristionchus</taxon>
    </lineage>
</organism>
<dbReference type="GO" id="GO:0009890">
    <property type="term" value="P:negative regulation of biosynthetic process"/>
    <property type="evidence" value="ECO:0007669"/>
    <property type="project" value="InterPro"/>
</dbReference>
<dbReference type="Gene3D" id="3.30.1410.10">
    <property type="entry name" value="GTP cyclohydrolase I feedback regulatory protein GFRP"/>
    <property type="match status" value="1"/>
</dbReference>
<reference evidence="1" key="1">
    <citation type="submission" date="2023-10" db="EMBL/GenBank/DDBJ databases">
        <title>Genome assembly of Pristionchus species.</title>
        <authorList>
            <person name="Yoshida K."/>
            <person name="Sommer R.J."/>
        </authorList>
    </citation>
    <scope>NUCLEOTIDE SEQUENCE</scope>
    <source>
        <strain evidence="1">RS0144</strain>
    </source>
</reference>
<accession>A0AAV5TR14</accession>
<dbReference type="AlphaFoldDB" id="A0AAV5TR14"/>
<evidence type="ECO:0000313" key="2">
    <source>
        <dbReference type="Proteomes" id="UP001432027"/>
    </source>
</evidence>
<comment type="caution">
    <text evidence="1">The sequence shown here is derived from an EMBL/GenBank/DDBJ whole genome shotgun (WGS) entry which is preliminary data.</text>
</comment>
<evidence type="ECO:0000313" key="1">
    <source>
        <dbReference type="EMBL" id="GMS96667.1"/>
    </source>
</evidence>
<dbReference type="Proteomes" id="UP001432027">
    <property type="component" value="Unassembled WGS sequence"/>
</dbReference>
<protein>
    <recommendedName>
        <fullName evidence="3">GTP cyclohydrolase 1 feedback regulatory protein</fullName>
    </recommendedName>
</protein>
<name>A0AAV5TR14_9BILA</name>